<keyword evidence="8 10" id="KW-0472">Membrane</keyword>
<dbReference type="InterPro" id="IPR011527">
    <property type="entry name" value="ABC1_TM_dom"/>
</dbReference>
<name>A0ABC8C0F6_9ACTN</name>
<dbReference type="Pfam" id="PF00664">
    <property type="entry name" value="ABC_membrane"/>
    <property type="match status" value="1"/>
</dbReference>
<feature type="domain" description="ABC transmembrane type-1" evidence="12">
    <location>
        <begin position="22"/>
        <end position="301"/>
    </location>
</feature>
<evidence type="ECO:0000256" key="7">
    <source>
        <dbReference type="ARBA" id="ARBA00022989"/>
    </source>
</evidence>
<dbReference type="InterPro" id="IPR039421">
    <property type="entry name" value="Type_1_exporter"/>
</dbReference>
<dbReference type="InterPro" id="IPR036640">
    <property type="entry name" value="ABC1_TM_sf"/>
</dbReference>
<organism evidence="13 14">
    <name type="scientific">Kitasatospora albolonga</name>
    <dbReference type="NCBI Taxonomy" id="68173"/>
    <lineage>
        <taxon>Bacteria</taxon>
        <taxon>Bacillati</taxon>
        <taxon>Actinomycetota</taxon>
        <taxon>Actinomycetes</taxon>
        <taxon>Kitasatosporales</taxon>
        <taxon>Streptomycetaceae</taxon>
        <taxon>Kitasatospora</taxon>
    </lineage>
</organism>
<evidence type="ECO:0000256" key="6">
    <source>
        <dbReference type="ARBA" id="ARBA00022840"/>
    </source>
</evidence>
<evidence type="ECO:0000256" key="4">
    <source>
        <dbReference type="ARBA" id="ARBA00022692"/>
    </source>
</evidence>
<evidence type="ECO:0000313" key="14">
    <source>
        <dbReference type="Proteomes" id="UP000192251"/>
    </source>
</evidence>
<evidence type="ECO:0000256" key="8">
    <source>
        <dbReference type="ARBA" id="ARBA00023136"/>
    </source>
</evidence>
<dbReference type="GO" id="GO:0005886">
    <property type="term" value="C:plasma membrane"/>
    <property type="evidence" value="ECO:0007669"/>
    <property type="project" value="UniProtKB-SubCell"/>
</dbReference>
<dbReference type="PROSITE" id="PS00211">
    <property type="entry name" value="ABC_TRANSPORTER_1"/>
    <property type="match status" value="1"/>
</dbReference>
<evidence type="ECO:0000259" key="11">
    <source>
        <dbReference type="PROSITE" id="PS50893"/>
    </source>
</evidence>
<evidence type="ECO:0000259" key="12">
    <source>
        <dbReference type="PROSITE" id="PS50929"/>
    </source>
</evidence>
<dbReference type="PANTHER" id="PTHR43394:SF1">
    <property type="entry name" value="ATP-BINDING CASSETTE SUB-FAMILY B MEMBER 10, MITOCHONDRIAL"/>
    <property type="match status" value="1"/>
</dbReference>
<dbReference type="InterPro" id="IPR003593">
    <property type="entry name" value="AAA+_ATPase"/>
</dbReference>
<keyword evidence="2" id="KW-0813">Transport</keyword>
<feature type="transmembrane region" description="Helical" evidence="10">
    <location>
        <begin position="240"/>
        <end position="261"/>
    </location>
</feature>
<dbReference type="FunFam" id="3.40.50.300:FF:000299">
    <property type="entry name" value="ABC transporter ATP-binding protein/permease"/>
    <property type="match status" value="1"/>
</dbReference>
<dbReference type="InterPro" id="IPR027417">
    <property type="entry name" value="P-loop_NTPase"/>
</dbReference>
<dbReference type="KEGG" id="kab:B7C62_30775"/>
<feature type="domain" description="ABC transporter" evidence="11">
    <location>
        <begin position="341"/>
        <end position="574"/>
    </location>
</feature>
<dbReference type="InterPro" id="IPR003439">
    <property type="entry name" value="ABC_transporter-like_ATP-bd"/>
</dbReference>
<sequence>MRRFANLRVLWSFVHPHRWTLLTAFVLTLVTTATTLATPVATKGILDGLDDGAPIARAIWLLVGLLVIGSGVGWIRLIMLGRLAEQVVLDARVGMVKRLLHVPVGGLGRRSPGELVTRVTSDTLLLREAASSTALEFFSSMVLVTGSLVLMATLDWVLLLVMLITIVVIAGAIGLVMRPLAAVQREAQAAIGRLGGVLEGALRAIRTVKASRAETWESDRILGEARESFRQSMRGVRIEALSWTLTGVGFQGAVLVILGVGAWRVSLGELTVSGLVAFLLYAFLVVDPMTQLGQSVSLLQSGLAAAARIREIQELPAEDTRTASASGPATAPVTGSGTPVLTFRDVHARYAPGAPRALNGVDLDIARRGHTAVVGPSGAGKTTLFSLVLRFLEPESGTVALDGVPLDRYALADLRERVVYVEQDTPLVAGTLRQNLLYTHPHVDEEALWAVLRDVRLDERVRALENGLDTPLDGTVISGGERQRIALARALVGEPEILLLDEATAQLDGVTEAAIHDAIVRVASRGAVITIAHRLSTVVEADRIIVMEDGLRRATGTHDELLVTDGLYRDLVAALRIATGSRGQEREGAVVAG</sequence>
<keyword evidence="7 10" id="KW-1133">Transmembrane helix</keyword>
<feature type="transmembrane region" description="Helical" evidence="10">
    <location>
        <begin position="53"/>
        <end position="75"/>
    </location>
</feature>
<dbReference type="InterPro" id="IPR017871">
    <property type="entry name" value="ABC_transporter-like_CS"/>
</dbReference>
<keyword evidence="6" id="KW-0067">ATP-binding</keyword>
<evidence type="ECO:0000256" key="5">
    <source>
        <dbReference type="ARBA" id="ARBA00022741"/>
    </source>
</evidence>
<comment type="subcellular location">
    <subcellularLocation>
        <location evidence="1">Cell membrane</location>
        <topology evidence="1">Multi-pass membrane protein</topology>
    </subcellularLocation>
</comment>
<dbReference type="GO" id="GO:0005524">
    <property type="term" value="F:ATP binding"/>
    <property type="evidence" value="ECO:0007669"/>
    <property type="project" value="UniProtKB-KW"/>
</dbReference>
<feature type="transmembrane region" description="Helical" evidence="10">
    <location>
        <begin position="156"/>
        <end position="176"/>
    </location>
</feature>
<evidence type="ECO:0000256" key="2">
    <source>
        <dbReference type="ARBA" id="ARBA00022448"/>
    </source>
</evidence>
<dbReference type="Gene3D" id="1.20.1560.10">
    <property type="entry name" value="ABC transporter type 1, transmembrane domain"/>
    <property type="match status" value="1"/>
</dbReference>
<dbReference type="EMBL" id="CP020563">
    <property type="protein sequence ID" value="ARF76172.1"/>
    <property type="molecule type" value="Genomic_DNA"/>
</dbReference>
<dbReference type="SUPFAM" id="SSF90123">
    <property type="entry name" value="ABC transporter transmembrane region"/>
    <property type="match status" value="1"/>
</dbReference>
<dbReference type="Pfam" id="PF00005">
    <property type="entry name" value="ABC_tran"/>
    <property type="match status" value="1"/>
</dbReference>
<dbReference type="PANTHER" id="PTHR43394">
    <property type="entry name" value="ATP-DEPENDENT PERMEASE MDL1, MITOCHONDRIAL"/>
    <property type="match status" value="1"/>
</dbReference>
<dbReference type="CDD" id="cd18551">
    <property type="entry name" value="ABC_6TM_LmrA_like"/>
    <property type="match status" value="1"/>
</dbReference>
<keyword evidence="5" id="KW-0547">Nucleotide-binding</keyword>
<proteinExistence type="inferred from homology"/>
<evidence type="ECO:0000256" key="10">
    <source>
        <dbReference type="SAM" id="Phobius"/>
    </source>
</evidence>
<evidence type="ECO:0000256" key="9">
    <source>
        <dbReference type="ARBA" id="ARBA00061644"/>
    </source>
</evidence>
<keyword evidence="4 10" id="KW-0812">Transmembrane</keyword>
<keyword evidence="14" id="KW-1185">Reference proteome</keyword>
<dbReference type="PROSITE" id="PS50929">
    <property type="entry name" value="ABC_TM1F"/>
    <property type="match status" value="1"/>
</dbReference>
<dbReference type="Gene3D" id="3.40.50.300">
    <property type="entry name" value="P-loop containing nucleotide triphosphate hydrolases"/>
    <property type="match status" value="1"/>
</dbReference>
<dbReference type="SMART" id="SM00382">
    <property type="entry name" value="AAA"/>
    <property type="match status" value="1"/>
</dbReference>
<evidence type="ECO:0000256" key="3">
    <source>
        <dbReference type="ARBA" id="ARBA00022475"/>
    </source>
</evidence>
<dbReference type="SUPFAM" id="SSF52540">
    <property type="entry name" value="P-loop containing nucleoside triphosphate hydrolases"/>
    <property type="match status" value="1"/>
</dbReference>
<comment type="similarity">
    <text evidence="9">Belongs to the ABC transporter superfamily. Lipid exporter (TC 3.A.1.106) family.</text>
</comment>
<dbReference type="AlphaFoldDB" id="A0ABC8C0F6"/>
<dbReference type="Proteomes" id="UP000192251">
    <property type="component" value="Chromosome"/>
</dbReference>
<dbReference type="RefSeq" id="WP_084751422.1">
    <property type="nucleotide sequence ID" value="NZ_CP020563.1"/>
</dbReference>
<accession>A0ABC8C0F6</accession>
<reference evidence="13 14" key="1">
    <citation type="submission" date="2017-04" db="EMBL/GenBank/DDBJ databases">
        <title>The complete genome sequence of Streptomyces albolongus YIM 101047, the producer of novel bafilomycins and novel odoriferous sesquiterpenoids.</title>
        <authorList>
            <person name="Yin M."/>
            <person name="Jiang Y."/>
        </authorList>
    </citation>
    <scope>NUCLEOTIDE SEQUENCE [LARGE SCALE GENOMIC DNA]</scope>
    <source>
        <strain evidence="13 14">YIM 101047</strain>
    </source>
</reference>
<evidence type="ECO:0000313" key="13">
    <source>
        <dbReference type="EMBL" id="ARF76172.1"/>
    </source>
</evidence>
<dbReference type="PROSITE" id="PS50893">
    <property type="entry name" value="ABC_TRANSPORTER_2"/>
    <property type="match status" value="1"/>
</dbReference>
<feature type="transmembrane region" description="Helical" evidence="10">
    <location>
        <begin position="267"/>
        <end position="286"/>
    </location>
</feature>
<feature type="transmembrane region" description="Helical" evidence="10">
    <location>
        <begin position="133"/>
        <end position="150"/>
    </location>
</feature>
<evidence type="ECO:0000256" key="1">
    <source>
        <dbReference type="ARBA" id="ARBA00004651"/>
    </source>
</evidence>
<keyword evidence="3" id="KW-1003">Cell membrane</keyword>
<gene>
    <name evidence="13" type="ORF">B7C62_30775</name>
</gene>
<protein>
    <submittedName>
        <fullName evidence="13">ABC transporter permease</fullName>
    </submittedName>
</protein>